<evidence type="ECO:0000256" key="11">
    <source>
        <dbReference type="RuleBase" id="RU367069"/>
    </source>
</evidence>
<evidence type="ECO:0000313" key="14">
    <source>
        <dbReference type="Proteomes" id="UP001497497"/>
    </source>
</evidence>
<keyword evidence="5 11" id="KW-0285">Flavoprotein</keyword>
<dbReference type="InterPro" id="IPR004572">
    <property type="entry name" value="Protoporphyrinogen_oxidase"/>
</dbReference>
<comment type="cofactor">
    <cofactor evidence="11">
        <name>FAD</name>
        <dbReference type="ChEBI" id="CHEBI:57692"/>
    </cofactor>
    <text evidence="11">Binds 1 FAD per subunit.</text>
</comment>
<dbReference type="InterPro" id="IPR036188">
    <property type="entry name" value="FAD/NAD-bd_sf"/>
</dbReference>
<comment type="function">
    <text evidence="1 11">Catalyzes the 6-electron oxidation of protoporphyrinogen-IX to form protoporphyrin-IX.</text>
</comment>
<evidence type="ECO:0000256" key="10">
    <source>
        <dbReference type="ARBA" id="ARBA00047554"/>
    </source>
</evidence>
<keyword evidence="9 11" id="KW-0627">Porphyrin biosynthesis</keyword>
<dbReference type="Gene3D" id="3.50.50.60">
    <property type="entry name" value="FAD/NAD(P)-binding domain"/>
    <property type="match status" value="1"/>
</dbReference>
<accession>A0AAV2HF92</accession>
<dbReference type="Pfam" id="PF01593">
    <property type="entry name" value="Amino_oxidase"/>
    <property type="match status" value="1"/>
</dbReference>
<dbReference type="NCBIfam" id="TIGR00562">
    <property type="entry name" value="proto_IX_ox"/>
    <property type="match status" value="1"/>
</dbReference>
<dbReference type="Proteomes" id="UP001497497">
    <property type="component" value="Unassembled WGS sequence"/>
</dbReference>
<keyword evidence="14" id="KW-1185">Reference proteome</keyword>
<comment type="subcellular location">
    <subcellularLocation>
        <location evidence="11">Mitochondrion inner membrane</location>
    </subcellularLocation>
</comment>
<proteinExistence type="inferred from homology"/>
<comment type="similarity">
    <text evidence="3 11">Belongs to the protoporphyrinogen/coproporphyrinogen oxidase family. Protoporphyrinogen oxidase subfamily.</text>
</comment>
<evidence type="ECO:0000256" key="9">
    <source>
        <dbReference type="ARBA" id="ARBA00023244"/>
    </source>
</evidence>
<comment type="caution">
    <text evidence="13">The sequence shown here is derived from an EMBL/GenBank/DDBJ whole genome shotgun (WGS) entry which is preliminary data.</text>
</comment>
<evidence type="ECO:0000256" key="5">
    <source>
        <dbReference type="ARBA" id="ARBA00022630"/>
    </source>
</evidence>
<dbReference type="GO" id="GO:0006782">
    <property type="term" value="P:protoporphyrinogen IX biosynthetic process"/>
    <property type="evidence" value="ECO:0007669"/>
    <property type="project" value="UniProtKB-UniRule"/>
</dbReference>
<dbReference type="EMBL" id="CAXITT010000103">
    <property type="protein sequence ID" value="CAL1532001.1"/>
    <property type="molecule type" value="Genomic_DNA"/>
</dbReference>
<evidence type="ECO:0000256" key="3">
    <source>
        <dbReference type="ARBA" id="ARBA00010551"/>
    </source>
</evidence>
<dbReference type="InterPro" id="IPR050464">
    <property type="entry name" value="Zeta_carotene_desat/Oxidored"/>
</dbReference>
<dbReference type="GO" id="GO:0005743">
    <property type="term" value="C:mitochondrial inner membrane"/>
    <property type="evidence" value="ECO:0007669"/>
    <property type="project" value="UniProtKB-SubCell"/>
</dbReference>
<feature type="domain" description="Amine oxidase" evidence="12">
    <location>
        <begin position="11"/>
        <end position="467"/>
    </location>
</feature>
<protein>
    <recommendedName>
        <fullName evidence="4 11">Protoporphyrinogen oxidase</fullName>
        <ecNumber evidence="4 11">1.3.3.4</ecNumber>
    </recommendedName>
</protein>
<dbReference type="AlphaFoldDB" id="A0AAV2HF92"/>
<organism evidence="13 14">
    <name type="scientific">Lymnaea stagnalis</name>
    <name type="common">Great pond snail</name>
    <name type="synonym">Helix stagnalis</name>
    <dbReference type="NCBI Taxonomy" id="6523"/>
    <lineage>
        <taxon>Eukaryota</taxon>
        <taxon>Metazoa</taxon>
        <taxon>Spiralia</taxon>
        <taxon>Lophotrochozoa</taxon>
        <taxon>Mollusca</taxon>
        <taxon>Gastropoda</taxon>
        <taxon>Heterobranchia</taxon>
        <taxon>Euthyneura</taxon>
        <taxon>Panpulmonata</taxon>
        <taxon>Hygrophila</taxon>
        <taxon>Lymnaeoidea</taxon>
        <taxon>Lymnaeidae</taxon>
        <taxon>Lymnaea</taxon>
    </lineage>
</organism>
<dbReference type="SUPFAM" id="SSF51905">
    <property type="entry name" value="FAD/NAD(P)-binding domain"/>
    <property type="match status" value="1"/>
</dbReference>
<evidence type="ECO:0000259" key="12">
    <source>
        <dbReference type="Pfam" id="PF01593"/>
    </source>
</evidence>
<evidence type="ECO:0000256" key="7">
    <source>
        <dbReference type="ARBA" id="ARBA00023002"/>
    </source>
</evidence>
<dbReference type="SUPFAM" id="SSF54373">
    <property type="entry name" value="FAD-linked reductases, C-terminal domain"/>
    <property type="match status" value="1"/>
</dbReference>
<sequence>MATAVVIGGGVSGLASAFYIQKFLPKYSKVILLEGSSHIGGWVNTTIHPDGGIFEHGPRSLRPVGEQGRNTLQLADELGLSSYALPIFRSDAAAKNRYLYVKGKLCALPSSALSLFRTLPPFSKPLIASLVTEPFRFRSKESDETIHSFVRRRLGQEVADIAIDALCRGIFAGDCRYLSVAACLPPLHDMEQKHGSLCAGAIFGSKGPKFKTSGLTRRAEEDKWASWSLTYGLQQLTDAMAAAVTNTRGGEIRKDTRVTSIKSSPNGKATVISESEGIEADLVVSAIYSKDLAAILPTSMKELREDLSSLPSVNVVVVNLEYKDNVLPVKGFGHLLPSSEGGPVLGIVYDSCTFPEHNRKGCPDSTRITVMLGGSWYNQLLSPEGKLPSGPELVWIATQAAAKQLGIRSHPIRSHVSLQTECIPQYRVGHVNWLAKVEQAVDQSNLPLKLVGSSYRGPAVNDCINNARKMVEAMRPV</sequence>
<keyword evidence="6 11" id="KW-0274">FAD</keyword>
<dbReference type="GO" id="GO:0004729">
    <property type="term" value="F:oxygen-dependent protoporphyrinogen oxidase activity"/>
    <property type="evidence" value="ECO:0007669"/>
    <property type="project" value="UniProtKB-UniRule"/>
</dbReference>
<keyword evidence="8 11" id="KW-0350">Heme biosynthesis</keyword>
<dbReference type="PANTHER" id="PTHR42923">
    <property type="entry name" value="PROTOPORPHYRINOGEN OXIDASE"/>
    <property type="match status" value="1"/>
</dbReference>
<gene>
    <name evidence="13" type="ORF">GSLYS_00006080001</name>
</gene>
<comment type="catalytic activity">
    <reaction evidence="10 11">
        <text>protoporphyrinogen IX + 3 O2 = protoporphyrin IX + 3 H2O2</text>
        <dbReference type="Rhea" id="RHEA:25576"/>
        <dbReference type="ChEBI" id="CHEBI:15379"/>
        <dbReference type="ChEBI" id="CHEBI:16240"/>
        <dbReference type="ChEBI" id="CHEBI:57306"/>
        <dbReference type="ChEBI" id="CHEBI:57307"/>
        <dbReference type="EC" id="1.3.3.4"/>
    </reaction>
</comment>
<dbReference type="InterPro" id="IPR002937">
    <property type="entry name" value="Amino_oxidase"/>
</dbReference>
<comment type="pathway">
    <text evidence="2 11">Porphyrin-containing compound metabolism; protoporphyrin-IX biosynthesis; protoporphyrin-IX from protoporphyrinogen-IX: step 1/1.</text>
</comment>
<reference evidence="13 14" key="1">
    <citation type="submission" date="2024-04" db="EMBL/GenBank/DDBJ databases">
        <authorList>
            <consortium name="Genoscope - CEA"/>
            <person name="William W."/>
        </authorList>
    </citation>
    <scope>NUCLEOTIDE SEQUENCE [LARGE SCALE GENOMIC DNA]</scope>
</reference>
<dbReference type="EC" id="1.3.3.4" evidence="4 11"/>
<evidence type="ECO:0000256" key="6">
    <source>
        <dbReference type="ARBA" id="ARBA00022827"/>
    </source>
</evidence>
<dbReference type="PANTHER" id="PTHR42923:SF3">
    <property type="entry name" value="PROTOPORPHYRINOGEN OXIDASE"/>
    <property type="match status" value="1"/>
</dbReference>
<evidence type="ECO:0000313" key="13">
    <source>
        <dbReference type="EMBL" id="CAL1532001.1"/>
    </source>
</evidence>
<evidence type="ECO:0000256" key="1">
    <source>
        <dbReference type="ARBA" id="ARBA00002600"/>
    </source>
</evidence>
<evidence type="ECO:0000256" key="8">
    <source>
        <dbReference type="ARBA" id="ARBA00023133"/>
    </source>
</evidence>
<name>A0AAV2HF92_LYMST</name>
<evidence type="ECO:0000256" key="4">
    <source>
        <dbReference type="ARBA" id="ARBA00012867"/>
    </source>
</evidence>
<keyword evidence="7 11" id="KW-0560">Oxidoreductase</keyword>
<evidence type="ECO:0000256" key="2">
    <source>
        <dbReference type="ARBA" id="ARBA00005073"/>
    </source>
</evidence>